<dbReference type="RefSeq" id="WP_160609749.1">
    <property type="nucleotide sequence ID" value="NZ_WTZA01000001.1"/>
</dbReference>
<keyword evidence="3" id="KW-1185">Reference proteome</keyword>
<dbReference type="OrthoDB" id="214150at2"/>
<dbReference type="Proteomes" id="UP000439522">
    <property type="component" value="Unassembled WGS sequence"/>
</dbReference>
<gene>
    <name evidence="2" type="ORF">GRI40_01745</name>
</gene>
<dbReference type="SUPFAM" id="SSF159888">
    <property type="entry name" value="YdhG-like"/>
    <property type="match status" value="1"/>
</dbReference>
<dbReference type="EMBL" id="WTZA01000001">
    <property type="protein sequence ID" value="MXO73946.1"/>
    <property type="molecule type" value="Genomic_DNA"/>
</dbReference>
<name>A0A6I4TBH6_9SPHN</name>
<feature type="domain" description="YdhG-like" evidence="1">
    <location>
        <begin position="19"/>
        <end position="101"/>
    </location>
</feature>
<protein>
    <recommendedName>
        <fullName evidence="1">YdhG-like domain-containing protein</fullName>
    </recommendedName>
</protein>
<dbReference type="InterPro" id="IPR014922">
    <property type="entry name" value="YdhG-like"/>
</dbReference>
<reference evidence="2 3" key="1">
    <citation type="submission" date="2019-12" db="EMBL/GenBank/DDBJ databases">
        <title>Genomic-based taxomic classification of the family Erythrobacteraceae.</title>
        <authorList>
            <person name="Xu L."/>
        </authorList>
    </citation>
    <scope>NUCLEOTIDE SEQUENCE [LARGE SCALE GENOMIC DNA]</scope>
    <source>
        <strain evidence="2 3">100921-2</strain>
    </source>
</reference>
<dbReference type="AlphaFoldDB" id="A0A6I4TBH6"/>
<organism evidence="2 3">
    <name type="scientific">Tsuneonella aeria</name>
    <dbReference type="NCBI Taxonomy" id="1837929"/>
    <lineage>
        <taxon>Bacteria</taxon>
        <taxon>Pseudomonadati</taxon>
        <taxon>Pseudomonadota</taxon>
        <taxon>Alphaproteobacteria</taxon>
        <taxon>Sphingomonadales</taxon>
        <taxon>Erythrobacteraceae</taxon>
        <taxon>Tsuneonella</taxon>
    </lineage>
</organism>
<sequence>MITDPRIDAYIDKAAPFAQPILVHLRKVVHSAIPQVEEGIKWGMPHFITGGRNVAGMAAFKAHCAFVIHGDGRQGAKDTEGMGRYGKIASLADLPPEEELVATLRLVVEEAGKARKRLGKPPAEAELSVPDDLAAALAGNAAAADHFAAFTAAQRRDYIAWITDAKRAETRARRLKDTIAWVAEGKRRNWKYEKR</sequence>
<comment type="caution">
    <text evidence="2">The sequence shown here is derived from an EMBL/GenBank/DDBJ whole genome shotgun (WGS) entry which is preliminary data.</text>
</comment>
<proteinExistence type="predicted"/>
<evidence type="ECO:0000313" key="3">
    <source>
        <dbReference type="Proteomes" id="UP000439522"/>
    </source>
</evidence>
<evidence type="ECO:0000313" key="2">
    <source>
        <dbReference type="EMBL" id="MXO73946.1"/>
    </source>
</evidence>
<accession>A0A6I4TBH6</accession>
<evidence type="ECO:0000259" key="1">
    <source>
        <dbReference type="Pfam" id="PF08818"/>
    </source>
</evidence>
<dbReference type="Pfam" id="PF08818">
    <property type="entry name" value="DUF1801"/>
    <property type="match status" value="1"/>
</dbReference>
<dbReference type="Pfam" id="PF13376">
    <property type="entry name" value="OmdA"/>
    <property type="match status" value="1"/>
</dbReference>
<dbReference type="Gene3D" id="3.90.1150.200">
    <property type="match status" value="1"/>
</dbReference>